<feature type="domain" description="Xylose isomerase-like TIM barrel" evidence="2">
    <location>
        <begin position="44"/>
        <end position="268"/>
    </location>
</feature>
<dbReference type="GO" id="GO:0016853">
    <property type="term" value="F:isomerase activity"/>
    <property type="evidence" value="ECO:0007669"/>
    <property type="project" value="UniProtKB-KW"/>
</dbReference>
<dbReference type="Proteomes" id="UP000293347">
    <property type="component" value="Unassembled WGS sequence"/>
</dbReference>
<evidence type="ECO:0000259" key="2">
    <source>
        <dbReference type="Pfam" id="PF01261"/>
    </source>
</evidence>
<dbReference type="EMBL" id="SJSL01000003">
    <property type="protein sequence ID" value="TCD00526.1"/>
    <property type="molecule type" value="Genomic_DNA"/>
</dbReference>
<evidence type="ECO:0000256" key="1">
    <source>
        <dbReference type="ARBA" id="ARBA00023235"/>
    </source>
</evidence>
<dbReference type="InterPro" id="IPR050417">
    <property type="entry name" value="Sugar_Epim/Isomerase"/>
</dbReference>
<sequence length="294" mass="32535">MFLNRSLLLILLPFMGQLLETANLQNRPKMPTVGIVVPIEQDELAYSAGFRFICESARKMIAPSLSAEAAASKRTQIKSAKCKVLSCNLFFPGNIKIAGPQVNEQRVLGYADSLLHLASQAGVQYLVLGSGESRKLPNDYDQRIAKDNFVLLCKKLAKLAKKHKIMIVLENLNSGETNFLNTVNQAADIVRRVDAPSFKLNADIYHMMRESELPEEILSAGSLIAYCEVAEKQTRSLPGVAGDDFRPYLAALKKINYHGFIFIEGNTKQPSVDVPSSFKYISGQISEVYQFGGK</sequence>
<comment type="caution">
    <text evidence="3">The sequence shown here is derived from an EMBL/GenBank/DDBJ whole genome shotgun (WGS) entry which is preliminary data.</text>
</comment>
<dbReference type="InterPro" id="IPR036237">
    <property type="entry name" value="Xyl_isomerase-like_sf"/>
</dbReference>
<dbReference type="Gene3D" id="3.20.20.150">
    <property type="entry name" value="Divalent-metal-dependent TIM barrel enzymes"/>
    <property type="match status" value="1"/>
</dbReference>
<gene>
    <name evidence="3" type="ORF">EZ437_15005</name>
</gene>
<proteinExistence type="predicted"/>
<keyword evidence="1 3" id="KW-0413">Isomerase</keyword>
<accession>A0A4R0NJ38</accession>
<dbReference type="RefSeq" id="WP_131596875.1">
    <property type="nucleotide sequence ID" value="NZ_SJSL01000003.1"/>
</dbReference>
<protein>
    <submittedName>
        <fullName evidence="3">Sugar phosphate isomerase/epimerase</fullName>
    </submittedName>
</protein>
<dbReference type="OrthoDB" id="9814946at2"/>
<dbReference type="PANTHER" id="PTHR43489">
    <property type="entry name" value="ISOMERASE"/>
    <property type="match status" value="1"/>
</dbReference>
<dbReference type="SUPFAM" id="SSF51658">
    <property type="entry name" value="Xylose isomerase-like"/>
    <property type="match status" value="1"/>
</dbReference>
<reference evidence="3 4" key="1">
    <citation type="submission" date="2019-02" db="EMBL/GenBank/DDBJ databases">
        <title>Pedobacter sp. RP-1-14 sp. nov., isolated from Arctic soil.</title>
        <authorList>
            <person name="Dahal R.H."/>
        </authorList>
    </citation>
    <scope>NUCLEOTIDE SEQUENCE [LARGE SCALE GENOMIC DNA]</scope>
    <source>
        <strain evidence="3 4">RP-1-14</strain>
    </source>
</reference>
<dbReference type="InterPro" id="IPR013022">
    <property type="entry name" value="Xyl_isomerase-like_TIM-brl"/>
</dbReference>
<name>A0A4R0NJ38_9SPHI</name>
<dbReference type="AlphaFoldDB" id="A0A4R0NJ38"/>
<keyword evidence="4" id="KW-1185">Reference proteome</keyword>
<organism evidence="3 4">
    <name type="scientific">Pedobacter psychroterrae</name>
    <dbReference type="NCBI Taxonomy" id="2530453"/>
    <lineage>
        <taxon>Bacteria</taxon>
        <taxon>Pseudomonadati</taxon>
        <taxon>Bacteroidota</taxon>
        <taxon>Sphingobacteriia</taxon>
        <taxon>Sphingobacteriales</taxon>
        <taxon>Sphingobacteriaceae</taxon>
        <taxon>Pedobacter</taxon>
    </lineage>
</organism>
<evidence type="ECO:0000313" key="3">
    <source>
        <dbReference type="EMBL" id="TCD00526.1"/>
    </source>
</evidence>
<dbReference type="Pfam" id="PF01261">
    <property type="entry name" value="AP_endonuc_2"/>
    <property type="match status" value="1"/>
</dbReference>
<evidence type="ECO:0000313" key="4">
    <source>
        <dbReference type="Proteomes" id="UP000293347"/>
    </source>
</evidence>